<accession>A0A0E9X4I3</accession>
<protein>
    <submittedName>
        <fullName evidence="1">Uncharacterized protein</fullName>
    </submittedName>
</protein>
<sequence length="64" mass="7431">MLLKPISWKNDIQCLLGWQIKQQSQDLSQYKCCTIKLIMFLAKVFCLEISTGRSTGFFLKSRLS</sequence>
<reference evidence="1" key="1">
    <citation type="submission" date="2014-11" db="EMBL/GenBank/DDBJ databases">
        <authorList>
            <person name="Amaro Gonzalez C."/>
        </authorList>
    </citation>
    <scope>NUCLEOTIDE SEQUENCE</scope>
</reference>
<reference evidence="1" key="2">
    <citation type="journal article" date="2015" name="Fish Shellfish Immunol.">
        <title>Early steps in the European eel (Anguilla anguilla)-Vibrio vulnificus interaction in the gills: Role of the RtxA13 toxin.</title>
        <authorList>
            <person name="Callol A."/>
            <person name="Pajuelo D."/>
            <person name="Ebbesson L."/>
            <person name="Teles M."/>
            <person name="MacKenzie S."/>
            <person name="Amaro C."/>
        </authorList>
    </citation>
    <scope>NUCLEOTIDE SEQUENCE</scope>
</reference>
<dbReference type="AlphaFoldDB" id="A0A0E9X4I3"/>
<dbReference type="EMBL" id="GBXM01011216">
    <property type="protein sequence ID" value="JAH97361.1"/>
    <property type="molecule type" value="Transcribed_RNA"/>
</dbReference>
<evidence type="ECO:0000313" key="1">
    <source>
        <dbReference type="EMBL" id="JAH97361.1"/>
    </source>
</evidence>
<organism evidence="1">
    <name type="scientific">Anguilla anguilla</name>
    <name type="common">European freshwater eel</name>
    <name type="synonym">Muraena anguilla</name>
    <dbReference type="NCBI Taxonomy" id="7936"/>
    <lineage>
        <taxon>Eukaryota</taxon>
        <taxon>Metazoa</taxon>
        <taxon>Chordata</taxon>
        <taxon>Craniata</taxon>
        <taxon>Vertebrata</taxon>
        <taxon>Euteleostomi</taxon>
        <taxon>Actinopterygii</taxon>
        <taxon>Neopterygii</taxon>
        <taxon>Teleostei</taxon>
        <taxon>Anguilliformes</taxon>
        <taxon>Anguillidae</taxon>
        <taxon>Anguilla</taxon>
    </lineage>
</organism>
<proteinExistence type="predicted"/>
<name>A0A0E9X4I3_ANGAN</name>